<dbReference type="EMBL" id="LQBM01000003">
    <property type="protein sequence ID" value="KUG58964.1"/>
    <property type="molecule type" value="Genomic_DNA"/>
</dbReference>
<dbReference type="Proteomes" id="UP000054023">
    <property type="component" value="Unassembled WGS sequence"/>
</dbReference>
<organism evidence="1 2">
    <name type="scientific">Nesterenkonia jeotgali</name>
    <dbReference type="NCBI Taxonomy" id="317018"/>
    <lineage>
        <taxon>Bacteria</taxon>
        <taxon>Bacillati</taxon>
        <taxon>Actinomycetota</taxon>
        <taxon>Actinomycetes</taxon>
        <taxon>Micrococcales</taxon>
        <taxon>Micrococcaceae</taxon>
        <taxon>Nesterenkonia</taxon>
    </lineage>
</organism>
<evidence type="ECO:0000313" key="1">
    <source>
        <dbReference type="EMBL" id="KUG58964.1"/>
    </source>
</evidence>
<dbReference type="AlphaFoldDB" id="A0A0W8IG77"/>
<name>A0A0W8IG77_9MICC</name>
<gene>
    <name evidence="1" type="ORF">AVL63_02775</name>
</gene>
<evidence type="ECO:0000313" key="2">
    <source>
        <dbReference type="Proteomes" id="UP000054023"/>
    </source>
</evidence>
<comment type="caution">
    <text evidence="1">The sequence shown here is derived from an EMBL/GenBank/DDBJ whole genome shotgun (WGS) entry which is preliminary data.</text>
</comment>
<protein>
    <submittedName>
        <fullName evidence="1">Uncharacterized protein</fullName>
    </submittedName>
</protein>
<keyword evidence="2" id="KW-1185">Reference proteome</keyword>
<proteinExistence type="predicted"/>
<sequence>MSDYFTITGKHTGHRWLAEIGAAGTATYVVVRREWKSDPQLGVSYIPGNGRRVWSQFAWDAVARARLHVWWSDWRWHRKRSHAQKVRRIAQRGDRP</sequence>
<accession>A0A0W8IG77</accession>
<dbReference type="STRING" id="317018.AVL63_02775"/>
<reference evidence="2" key="1">
    <citation type="submission" date="2015-12" db="EMBL/GenBank/DDBJ databases">
        <authorList>
            <person name="Nair G.R."/>
            <person name="Kaur G."/>
            <person name="Mayilraj S."/>
        </authorList>
    </citation>
    <scope>NUCLEOTIDE SEQUENCE [LARGE SCALE GENOMIC DNA]</scope>
    <source>
        <strain evidence="2">CD08_7</strain>
    </source>
</reference>